<reference evidence="1" key="1">
    <citation type="journal article" date="2019" name="Sci. Rep.">
        <title>Draft genome of Tanacetum cinerariifolium, the natural source of mosquito coil.</title>
        <authorList>
            <person name="Yamashiro T."/>
            <person name="Shiraishi A."/>
            <person name="Satake H."/>
            <person name="Nakayama K."/>
        </authorList>
    </citation>
    <scope>NUCLEOTIDE SEQUENCE</scope>
</reference>
<accession>A0A699W6S6</accession>
<organism evidence="1">
    <name type="scientific">Tanacetum cinerariifolium</name>
    <name type="common">Dalmatian daisy</name>
    <name type="synonym">Chrysanthemum cinerariifolium</name>
    <dbReference type="NCBI Taxonomy" id="118510"/>
    <lineage>
        <taxon>Eukaryota</taxon>
        <taxon>Viridiplantae</taxon>
        <taxon>Streptophyta</taxon>
        <taxon>Embryophyta</taxon>
        <taxon>Tracheophyta</taxon>
        <taxon>Spermatophyta</taxon>
        <taxon>Magnoliopsida</taxon>
        <taxon>eudicotyledons</taxon>
        <taxon>Gunneridae</taxon>
        <taxon>Pentapetalae</taxon>
        <taxon>asterids</taxon>
        <taxon>campanulids</taxon>
        <taxon>Asterales</taxon>
        <taxon>Asteraceae</taxon>
        <taxon>Asteroideae</taxon>
        <taxon>Anthemideae</taxon>
        <taxon>Anthemidinae</taxon>
        <taxon>Tanacetum</taxon>
    </lineage>
</organism>
<evidence type="ECO:0000313" key="1">
    <source>
        <dbReference type="EMBL" id="GFD42429.1"/>
    </source>
</evidence>
<gene>
    <name evidence="1" type="ORF">Tci_914398</name>
</gene>
<feature type="non-terminal residue" evidence="1">
    <location>
        <position position="87"/>
    </location>
</feature>
<dbReference type="EMBL" id="BKCJ011573791">
    <property type="protein sequence ID" value="GFD42429.1"/>
    <property type="molecule type" value="Genomic_DNA"/>
</dbReference>
<proteinExistence type="predicted"/>
<comment type="caution">
    <text evidence="1">The sequence shown here is derived from an EMBL/GenBank/DDBJ whole genome shotgun (WGS) entry which is preliminary data.</text>
</comment>
<sequence>MVTLNNVTYSNRVRELCSLTPTFVGPDNDNDTDGEKYDKNGEEFFEDNDLKSATGTMVDAEIVDFVKDQELGDKIQENDSPKHDDQN</sequence>
<name>A0A699W6S6_TANCI</name>
<dbReference type="AlphaFoldDB" id="A0A699W6S6"/>
<protein>
    <submittedName>
        <fullName evidence="1">Uncharacterized protein</fullName>
    </submittedName>
</protein>